<dbReference type="InterPro" id="IPR051357">
    <property type="entry name" value="H3K9_HMTase_SUVAR3-9"/>
</dbReference>
<name>A0AAV5I802_9ROSI</name>
<dbReference type="PANTHER" id="PTHR45660:SF46">
    <property type="entry name" value="HISTONE-LYSINE N-METHYLTRANSFERASE, H3 LYSINE-9 SPECIFIC SUVH6"/>
    <property type="match status" value="1"/>
</dbReference>
<dbReference type="PANTHER" id="PTHR45660">
    <property type="entry name" value="HISTONE-LYSINE N-METHYLTRANSFERASE SETMAR"/>
    <property type="match status" value="1"/>
</dbReference>
<dbReference type="InterPro" id="IPR001214">
    <property type="entry name" value="SET_dom"/>
</dbReference>
<protein>
    <recommendedName>
        <fullName evidence="1">SET domain-containing protein</fullName>
    </recommendedName>
</protein>
<evidence type="ECO:0000313" key="2">
    <source>
        <dbReference type="EMBL" id="GKU95636.1"/>
    </source>
</evidence>
<dbReference type="AlphaFoldDB" id="A0AAV5I802"/>
<reference evidence="2 3" key="1">
    <citation type="journal article" date="2021" name="Commun. Biol.">
        <title>The genome of Shorea leprosula (Dipterocarpaceae) highlights the ecological relevance of drought in aseasonal tropical rainforests.</title>
        <authorList>
            <person name="Ng K.K.S."/>
            <person name="Kobayashi M.J."/>
            <person name="Fawcett J.A."/>
            <person name="Hatakeyama M."/>
            <person name="Paape T."/>
            <person name="Ng C.H."/>
            <person name="Ang C.C."/>
            <person name="Tnah L.H."/>
            <person name="Lee C.T."/>
            <person name="Nishiyama T."/>
            <person name="Sese J."/>
            <person name="O'Brien M.J."/>
            <person name="Copetti D."/>
            <person name="Mohd Noor M.I."/>
            <person name="Ong R.C."/>
            <person name="Putra M."/>
            <person name="Sireger I.Z."/>
            <person name="Indrioko S."/>
            <person name="Kosugi Y."/>
            <person name="Izuno A."/>
            <person name="Isagi Y."/>
            <person name="Lee S.L."/>
            <person name="Shimizu K.K."/>
        </authorList>
    </citation>
    <scope>NUCLEOTIDE SEQUENCE [LARGE SCALE GENOMIC DNA]</scope>
    <source>
        <strain evidence="2">214</strain>
    </source>
</reference>
<sequence length="124" mass="13970">MELLMKGWDVRLLNSIRSGSFICEYIGELLEEKEAEQRTGNNEYLFDIGNNYNDTSLWAEVAEFMPDAPSSSSQVVGESGFTIDAAMKGNVGRFINHSCSLNLFAQSVLYGHEDKRIPHIMLRC</sequence>
<dbReference type="EMBL" id="BPVZ01000009">
    <property type="protein sequence ID" value="GKU95636.1"/>
    <property type="molecule type" value="Genomic_DNA"/>
</dbReference>
<evidence type="ECO:0000313" key="3">
    <source>
        <dbReference type="Proteomes" id="UP001054252"/>
    </source>
</evidence>
<dbReference type="GO" id="GO:0042054">
    <property type="term" value="F:histone methyltransferase activity"/>
    <property type="evidence" value="ECO:0007669"/>
    <property type="project" value="TreeGrafter"/>
</dbReference>
<dbReference type="Gene3D" id="2.170.270.10">
    <property type="entry name" value="SET domain"/>
    <property type="match status" value="1"/>
</dbReference>
<dbReference type="InterPro" id="IPR046341">
    <property type="entry name" value="SET_dom_sf"/>
</dbReference>
<organism evidence="2 3">
    <name type="scientific">Rubroshorea leprosula</name>
    <dbReference type="NCBI Taxonomy" id="152421"/>
    <lineage>
        <taxon>Eukaryota</taxon>
        <taxon>Viridiplantae</taxon>
        <taxon>Streptophyta</taxon>
        <taxon>Embryophyta</taxon>
        <taxon>Tracheophyta</taxon>
        <taxon>Spermatophyta</taxon>
        <taxon>Magnoliopsida</taxon>
        <taxon>eudicotyledons</taxon>
        <taxon>Gunneridae</taxon>
        <taxon>Pentapetalae</taxon>
        <taxon>rosids</taxon>
        <taxon>malvids</taxon>
        <taxon>Malvales</taxon>
        <taxon>Dipterocarpaceae</taxon>
        <taxon>Rubroshorea</taxon>
    </lineage>
</organism>
<dbReference type="Proteomes" id="UP001054252">
    <property type="component" value="Unassembled WGS sequence"/>
</dbReference>
<feature type="domain" description="SET" evidence="1">
    <location>
        <begin position="1"/>
        <end position="124"/>
    </location>
</feature>
<dbReference type="PROSITE" id="PS50280">
    <property type="entry name" value="SET"/>
    <property type="match status" value="1"/>
</dbReference>
<dbReference type="GO" id="GO:0003690">
    <property type="term" value="F:double-stranded DNA binding"/>
    <property type="evidence" value="ECO:0007669"/>
    <property type="project" value="TreeGrafter"/>
</dbReference>
<dbReference type="Pfam" id="PF00856">
    <property type="entry name" value="SET"/>
    <property type="match status" value="1"/>
</dbReference>
<gene>
    <name evidence="2" type="ORF">SLEP1_g8970</name>
</gene>
<proteinExistence type="predicted"/>
<keyword evidence="3" id="KW-1185">Reference proteome</keyword>
<comment type="caution">
    <text evidence="2">The sequence shown here is derived from an EMBL/GenBank/DDBJ whole genome shotgun (WGS) entry which is preliminary data.</text>
</comment>
<accession>A0AAV5I802</accession>
<dbReference type="SUPFAM" id="SSF82199">
    <property type="entry name" value="SET domain"/>
    <property type="match status" value="1"/>
</dbReference>
<evidence type="ECO:0000259" key="1">
    <source>
        <dbReference type="PROSITE" id="PS50280"/>
    </source>
</evidence>
<dbReference type="SMART" id="SM00317">
    <property type="entry name" value="SET"/>
    <property type="match status" value="1"/>
</dbReference>